<keyword evidence="1" id="KW-0175">Coiled coil</keyword>
<evidence type="ECO:0000313" key="4">
    <source>
        <dbReference type="Proteomes" id="UP000620124"/>
    </source>
</evidence>
<dbReference type="OrthoDB" id="3063885at2759"/>
<comment type="caution">
    <text evidence="3">The sequence shown here is derived from an EMBL/GenBank/DDBJ whole genome shotgun (WGS) entry which is preliminary data.</text>
</comment>
<evidence type="ECO:0000256" key="2">
    <source>
        <dbReference type="SAM" id="MobiDB-lite"/>
    </source>
</evidence>
<reference evidence="3" key="1">
    <citation type="submission" date="2020-05" db="EMBL/GenBank/DDBJ databases">
        <title>Mycena genomes resolve the evolution of fungal bioluminescence.</title>
        <authorList>
            <person name="Tsai I.J."/>
        </authorList>
    </citation>
    <scope>NUCLEOTIDE SEQUENCE</scope>
    <source>
        <strain evidence="3">CCC161011</strain>
    </source>
</reference>
<sequence>MRARTKKAETLKYDGGAKDLHAKLKAAEELCRQKDLEIQRLHARLNIPSLGPQAGSRLSTPAEAGPSTSNRYISPSLQRYIGIDDHSRHGPLPMKTLDLFPGYRRMTPIAEPRSDFDYAAALNSDVMDRTLQAIVDEHPMYGVDSDDEVLASDPYPIDL</sequence>
<dbReference type="EMBL" id="JACAZI010000001">
    <property type="protein sequence ID" value="KAF7371799.1"/>
    <property type="molecule type" value="Genomic_DNA"/>
</dbReference>
<evidence type="ECO:0000313" key="3">
    <source>
        <dbReference type="EMBL" id="KAF7371799.1"/>
    </source>
</evidence>
<dbReference type="Proteomes" id="UP000620124">
    <property type="component" value="Unassembled WGS sequence"/>
</dbReference>
<accession>A0A8H7DDT6</accession>
<name>A0A8H7DDT6_9AGAR</name>
<dbReference type="AlphaFoldDB" id="A0A8H7DDT6"/>
<gene>
    <name evidence="3" type="ORF">MVEN_00036600</name>
</gene>
<feature type="coiled-coil region" evidence="1">
    <location>
        <begin position="17"/>
        <end position="44"/>
    </location>
</feature>
<feature type="region of interest" description="Disordered" evidence="2">
    <location>
        <begin position="49"/>
        <end position="71"/>
    </location>
</feature>
<keyword evidence="4" id="KW-1185">Reference proteome</keyword>
<proteinExistence type="predicted"/>
<protein>
    <submittedName>
        <fullName evidence="3">Uncharacterized protein</fullName>
    </submittedName>
</protein>
<organism evidence="3 4">
    <name type="scientific">Mycena venus</name>
    <dbReference type="NCBI Taxonomy" id="2733690"/>
    <lineage>
        <taxon>Eukaryota</taxon>
        <taxon>Fungi</taxon>
        <taxon>Dikarya</taxon>
        <taxon>Basidiomycota</taxon>
        <taxon>Agaricomycotina</taxon>
        <taxon>Agaricomycetes</taxon>
        <taxon>Agaricomycetidae</taxon>
        <taxon>Agaricales</taxon>
        <taxon>Marasmiineae</taxon>
        <taxon>Mycenaceae</taxon>
        <taxon>Mycena</taxon>
    </lineage>
</organism>
<evidence type="ECO:0000256" key="1">
    <source>
        <dbReference type="SAM" id="Coils"/>
    </source>
</evidence>